<dbReference type="AlphaFoldDB" id="A0A183SUN4"/>
<dbReference type="STRING" id="70667.A0A183SUN4"/>
<dbReference type="Gene3D" id="3.30.420.10">
    <property type="entry name" value="Ribonuclease H-like superfamily/Ribonuclease H"/>
    <property type="match status" value="1"/>
</dbReference>
<gene>
    <name evidence="1" type="ORF">SSLN_LOCUS7932</name>
</gene>
<dbReference type="InterPro" id="IPR036397">
    <property type="entry name" value="RNaseH_sf"/>
</dbReference>
<protein>
    <submittedName>
        <fullName evidence="3">Integrase catalytic domain-containing protein</fullName>
    </submittedName>
</protein>
<dbReference type="InterPro" id="IPR012337">
    <property type="entry name" value="RNaseH-like_sf"/>
</dbReference>
<dbReference type="GO" id="GO:0003676">
    <property type="term" value="F:nucleic acid binding"/>
    <property type="evidence" value="ECO:0007669"/>
    <property type="project" value="InterPro"/>
</dbReference>
<dbReference type="SUPFAM" id="SSF53098">
    <property type="entry name" value="Ribonuclease H-like"/>
    <property type="match status" value="1"/>
</dbReference>
<dbReference type="EMBL" id="UYSU01034384">
    <property type="protein sequence ID" value="VDL94317.1"/>
    <property type="molecule type" value="Genomic_DNA"/>
</dbReference>
<dbReference type="OrthoDB" id="10053156at2759"/>
<evidence type="ECO:0000313" key="3">
    <source>
        <dbReference type="WBParaSite" id="SSLN_0000823601-mRNA-1"/>
    </source>
</evidence>
<evidence type="ECO:0000313" key="1">
    <source>
        <dbReference type="EMBL" id="VDL94317.1"/>
    </source>
</evidence>
<dbReference type="WBParaSite" id="SSLN_0000823601-mRNA-1">
    <property type="protein sequence ID" value="SSLN_0000823601-mRNA-1"/>
    <property type="gene ID" value="SSLN_0000823601"/>
</dbReference>
<evidence type="ECO:0000313" key="2">
    <source>
        <dbReference type="Proteomes" id="UP000275846"/>
    </source>
</evidence>
<organism evidence="3">
    <name type="scientific">Schistocephalus solidus</name>
    <name type="common">Tapeworm</name>
    <dbReference type="NCBI Taxonomy" id="70667"/>
    <lineage>
        <taxon>Eukaryota</taxon>
        <taxon>Metazoa</taxon>
        <taxon>Spiralia</taxon>
        <taxon>Lophotrochozoa</taxon>
        <taxon>Platyhelminthes</taxon>
        <taxon>Cestoda</taxon>
        <taxon>Eucestoda</taxon>
        <taxon>Diphyllobothriidea</taxon>
        <taxon>Diphyllobothriidae</taxon>
        <taxon>Schistocephalus</taxon>
    </lineage>
</organism>
<dbReference type="Proteomes" id="UP000275846">
    <property type="component" value="Unassembled WGS sequence"/>
</dbReference>
<name>A0A183SUN4_SCHSO</name>
<reference evidence="3" key="1">
    <citation type="submission" date="2016-06" db="UniProtKB">
        <authorList>
            <consortium name="WormBaseParasite"/>
        </authorList>
    </citation>
    <scope>IDENTIFICATION</scope>
</reference>
<keyword evidence="2" id="KW-1185">Reference proteome</keyword>
<sequence length="156" mass="17126">MRDCEEWLTGGLRVRLKWLLLNLGTPTPWDLSQVWWHAKERLRPRQPPAPSHASGLLDLVMTPGPVEALDTITIRTAILPFHLRDAVAIPLPNIEASTVVKAFPDRWVAIFDAPSPITTDCGAQFESTLFQSLSFLNSTRIGTAANYPAKAGPSSG</sequence>
<reference evidence="1 2" key="2">
    <citation type="submission" date="2018-11" db="EMBL/GenBank/DDBJ databases">
        <authorList>
            <consortium name="Pathogen Informatics"/>
        </authorList>
    </citation>
    <scope>NUCLEOTIDE SEQUENCE [LARGE SCALE GENOMIC DNA]</scope>
    <source>
        <strain evidence="1 2">NST_G2</strain>
    </source>
</reference>
<proteinExistence type="predicted"/>
<accession>A0A183SUN4</accession>